<evidence type="ECO:0000313" key="2">
    <source>
        <dbReference type="EMBL" id="CAI2191340.1"/>
    </source>
</evidence>
<feature type="region of interest" description="Disordered" evidence="1">
    <location>
        <begin position="73"/>
        <end position="95"/>
    </location>
</feature>
<sequence length="95" mass="10950">MSIAYIQQKSYLLLALKWDNPLASQVINDKSDLVNHLPDTMKKTFLKPARRMVPQNFSAIREMCGNFVASFSEHQTESTPRPLKHDSSWKESLEI</sequence>
<dbReference type="AlphaFoldDB" id="A0A9W4T3F9"/>
<organism evidence="2 3">
    <name type="scientific">Funneliformis geosporum</name>
    <dbReference type="NCBI Taxonomy" id="1117311"/>
    <lineage>
        <taxon>Eukaryota</taxon>
        <taxon>Fungi</taxon>
        <taxon>Fungi incertae sedis</taxon>
        <taxon>Mucoromycota</taxon>
        <taxon>Glomeromycotina</taxon>
        <taxon>Glomeromycetes</taxon>
        <taxon>Glomerales</taxon>
        <taxon>Glomeraceae</taxon>
        <taxon>Funneliformis</taxon>
    </lineage>
</organism>
<gene>
    <name evidence="2" type="ORF">FWILDA_LOCUS15024</name>
</gene>
<dbReference type="Proteomes" id="UP001153678">
    <property type="component" value="Unassembled WGS sequence"/>
</dbReference>
<dbReference type="EMBL" id="CAMKVN010007324">
    <property type="protein sequence ID" value="CAI2191340.1"/>
    <property type="molecule type" value="Genomic_DNA"/>
</dbReference>
<accession>A0A9W4T3F9</accession>
<feature type="non-terminal residue" evidence="2">
    <location>
        <position position="95"/>
    </location>
</feature>
<keyword evidence="3" id="KW-1185">Reference proteome</keyword>
<comment type="caution">
    <text evidence="2">The sequence shown here is derived from an EMBL/GenBank/DDBJ whole genome shotgun (WGS) entry which is preliminary data.</text>
</comment>
<reference evidence="2" key="1">
    <citation type="submission" date="2022-08" db="EMBL/GenBank/DDBJ databases">
        <authorList>
            <person name="Kallberg Y."/>
            <person name="Tangrot J."/>
            <person name="Rosling A."/>
        </authorList>
    </citation>
    <scope>NUCLEOTIDE SEQUENCE</scope>
    <source>
        <strain evidence="2">Wild A</strain>
    </source>
</reference>
<evidence type="ECO:0000256" key="1">
    <source>
        <dbReference type="SAM" id="MobiDB-lite"/>
    </source>
</evidence>
<dbReference type="OrthoDB" id="2439103at2759"/>
<evidence type="ECO:0000313" key="3">
    <source>
        <dbReference type="Proteomes" id="UP001153678"/>
    </source>
</evidence>
<feature type="compositionally biased region" description="Basic and acidic residues" evidence="1">
    <location>
        <begin position="83"/>
        <end position="95"/>
    </location>
</feature>
<proteinExistence type="predicted"/>
<name>A0A9W4T3F9_9GLOM</name>
<protein>
    <submittedName>
        <fullName evidence="2">11829_t:CDS:1</fullName>
    </submittedName>
</protein>